<keyword evidence="1" id="KW-1133">Transmembrane helix</keyword>
<proteinExistence type="predicted"/>
<protein>
    <submittedName>
        <fullName evidence="2">Uncharacterized protein</fullName>
    </submittedName>
</protein>
<dbReference type="InParanoid" id="E4X0Q2"/>
<evidence type="ECO:0000313" key="3">
    <source>
        <dbReference type="Proteomes" id="UP000001307"/>
    </source>
</evidence>
<feature type="transmembrane region" description="Helical" evidence="1">
    <location>
        <begin position="75"/>
        <end position="93"/>
    </location>
</feature>
<reference evidence="2" key="1">
    <citation type="journal article" date="2010" name="Science">
        <title>Plasticity of animal genome architecture unmasked by rapid evolution of a pelagic tunicate.</title>
        <authorList>
            <person name="Denoeud F."/>
            <person name="Henriet S."/>
            <person name="Mungpakdee S."/>
            <person name="Aury J.M."/>
            <person name="Da Silva C."/>
            <person name="Brinkmann H."/>
            <person name="Mikhaleva J."/>
            <person name="Olsen L.C."/>
            <person name="Jubin C."/>
            <person name="Canestro C."/>
            <person name="Bouquet J.M."/>
            <person name="Danks G."/>
            <person name="Poulain J."/>
            <person name="Campsteijn C."/>
            <person name="Adamski M."/>
            <person name="Cross I."/>
            <person name="Yadetie F."/>
            <person name="Muffato M."/>
            <person name="Louis A."/>
            <person name="Butcher S."/>
            <person name="Tsagkogeorga G."/>
            <person name="Konrad A."/>
            <person name="Singh S."/>
            <person name="Jensen M.F."/>
            <person name="Cong E.H."/>
            <person name="Eikeseth-Otteraa H."/>
            <person name="Noel B."/>
            <person name="Anthouard V."/>
            <person name="Porcel B.M."/>
            <person name="Kachouri-Lafond R."/>
            <person name="Nishino A."/>
            <person name="Ugolini M."/>
            <person name="Chourrout P."/>
            <person name="Nishida H."/>
            <person name="Aasland R."/>
            <person name="Huzurbazar S."/>
            <person name="Westhof E."/>
            <person name="Delsuc F."/>
            <person name="Lehrach H."/>
            <person name="Reinhardt R."/>
            <person name="Weissenbach J."/>
            <person name="Roy S.W."/>
            <person name="Artiguenave F."/>
            <person name="Postlethwait J.H."/>
            <person name="Manak J.R."/>
            <person name="Thompson E.M."/>
            <person name="Jaillon O."/>
            <person name="Du Pasquier L."/>
            <person name="Boudinot P."/>
            <person name="Liberles D.A."/>
            <person name="Volff J.N."/>
            <person name="Philippe H."/>
            <person name="Lenhard B."/>
            <person name="Roest Crollius H."/>
            <person name="Wincker P."/>
            <person name="Chourrout D."/>
        </authorList>
    </citation>
    <scope>NUCLEOTIDE SEQUENCE [LARGE SCALE GENOMIC DNA]</scope>
</reference>
<feature type="transmembrane region" description="Helical" evidence="1">
    <location>
        <begin position="246"/>
        <end position="263"/>
    </location>
</feature>
<keyword evidence="3" id="KW-1185">Reference proteome</keyword>
<keyword evidence="1" id="KW-0472">Membrane</keyword>
<dbReference type="EMBL" id="FN653020">
    <property type="protein sequence ID" value="CBY22936.1"/>
    <property type="molecule type" value="Genomic_DNA"/>
</dbReference>
<gene>
    <name evidence="2" type="ORF">GSOID_T00014859001</name>
</gene>
<organism evidence="2">
    <name type="scientific">Oikopleura dioica</name>
    <name type="common">Tunicate</name>
    <dbReference type="NCBI Taxonomy" id="34765"/>
    <lineage>
        <taxon>Eukaryota</taxon>
        <taxon>Metazoa</taxon>
        <taxon>Chordata</taxon>
        <taxon>Tunicata</taxon>
        <taxon>Appendicularia</taxon>
        <taxon>Copelata</taxon>
        <taxon>Oikopleuridae</taxon>
        <taxon>Oikopleura</taxon>
    </lineage>
</organism>
<evidence type="ECO:0000313" key="2">
    <source>
        <dbReference type="EMBL" id="CBY22936.1"/>
    </source>
</evidence>
<accession>E4X0Q2</accession>
<feature type="transmembrane region" description="Helical" evidence="1">
    <location>
        <begin position="7"/>
        <end position="24"/>
    </location>
</feature>
<feature type="transmembrane region" description="Helical" evidence="1">
    <location>
        <begin position="105"/>
        <end position="126"/>
    </location>
</feature>
<feature type="transmembrane region" description="Helical" evidence="1">
    <location>
        <begin position="186"/>
        <end position="209"/>
    </location>
</feature>
<dbReference type="Proteomes" id="UP000001307">
    <property type="component" value="Unassembled WGS sequence"/>
</dbReference>
<sequence>MAVSSYVQNCYTMILLFIAIYIGLEPWISDDLKVLSLVSERSNLSKYLFVLYFLPELSWDWTGKEINDRSDIYKAFFYLSRLLSCAVGAISSLDFLHKITSKNVVIISSVQIVAYLSVTGCIYFAMKLTSARAGRAVVYRVSDPSSRLILFDGCFQFLFAIGLLFFTGDLPSLFATTIKVGRLDLLLSRLVAGSSLGLSIFNFASVGLPEDEANILITARKVQYTITCAFMFAMSAAKWFSPVHTAVVALYICQLVHVLLPAANSEISEK</sequence>
<dbReference type="AlphaFoldDB" id="E4X0Q2"/>
<dbReference type="OrthoDB" id="10295106at2759"/>
<evidence type="ECO:0000256" key="1">
    <source>
        <dbReference type="SAM" id="Phobius"/>
    </source>
</evidence>
<name>E4X0Q2_OIKDI</name>
<keyword evidence="1" id="KW-0812">Transmembrane</keyword>